<dbReference type="PROSITE" id="PS51257">
    <property type="entry name" value="PROKAR_LIPOPROTEIN"/>
    <property type="match status" value="1"/>
</dbReference>
<evidence type="ECO:0000256" key="1">
    <source>
        <dbReference type="SAM" id="Phobius"/>
    </source>
</evidence>
<feature type="chain" id="PRO_5046937196" description="Lipoprotein" evidence="2">
    <location>
        <begin position="17"/>
        <end position="85"/>
    </location>
</feature>
<protein>
    <recommendedName>
        <fullName evidence="5">Lipoprotein</fullName>
    </recommendedName>
</protein>
<reference evidence="4" key="1">
    <citation type="journal article" date="2021" name="Syst. Appl. Microbiol.">
        <title>Roseomonas hellenica sp. nov., isolated from roots of wild-growing Alkanna tinctoria.</title>
        <authorList>
            <person name="Rat A."/>
            <person name="Naranjo H.D."/>
            <person name="Lebbe L."/>
            <person name="Cnockaert M."/>
            <person name="Krigas N."/>
            <person name="Grigoriadou K."/>
            <person name="Maloupa E."/>
            <person name="Willems A."/>
        </authorList>
    </citation>
    <scope>NUCLEOTIDE SEQUENCE [LARGE SCALE GENOMIC DNA]</scope>
    <source>
        <strain evidence="4">LMG 31159</strain>
    </source>
</reference>
<evidence type="ECO:0000256" key="2">
    <source>
        <dbReference type="SAM" id="SignalP"/>
    </source>
</evidence>
<feature type="signal peptide" evidence="2">
    <location>
        <begin position="1"/>
        <end position="16"/>
    </location>
</feature>
<keyword evidence="1" id="KW-0812">Transmembrane</keyword>
<dbReference type="Proteomes" id="UP000698752">
    <property type="component" value="Unassembled WGS sequence"/>
</dbReference>
<keyword evidence="2" id="KW-0732">Signal</keyword>
<feature type="transmembrane region" description="Helical" evidence="1">
    <location>
        <begin position="26"/>
        <end position="48"/>
    </location>
</feature>
<keyword evidence="4" id="KW-1185">Reference proteome</keyword>
<accession>A0ABS5EKR7</accession>
<evidence type="ECO:0000313" key="4">
    <source>
        <dbReference type="Proteomes" id="UP000698752"/>
    </source>
</evidence>
<gene>
    <name evidence="3" type="ORF">GXW78_17955</name>
</gene>
<dbReference type="EMBL" id="JAAEDI010000019">
    <property type="protein sequence ID" value="MBR0651560.1"/>
    <property type="molecule type" value="Genomic_DNA"/>
</dbReference>
<organism evidence="3 4">
    <name type="scientific">Neoroseomonas terrae</name>
    <dbReference type="NCBI Taxonomy" id="424799"/>
    <lineage>
        <taxon>Bacteria</taxon>
        <taxon>Pseudomonadati</taxon>
        <taxon>Pseudomonadota</taxon>
        <taxon>Alphaproteobacteria</taxon>
        <taxon>Acetobacterales</taxon>
        <taxon>Acetobacteraceae</taxon>
        <taxon>Neoroseomonas</taxon>
    </lineage>
</organism>
<evidence type="ECO:0000313" key="3">
    <source>
        <dbReference type="EMBL" id="MBR0651560.1"/>
    </source>
</evidence>
<name>A0ABS5EKR7_9PROT</name>
<keyword evidence="1" id="KW-0472">Membrane</keyword>
<dbReference type="RefSeq" id="WP_211870225.1">
    <property type="nucleotide sequence ID" value="NZ_JAAEDI010000019.1"/>
</dbReference>
<sequence length="85" mass="9356">MRVLPALALSASLALGACQYPDGTTDWGSTAALGIGAAAVTGLVIAASNNNNNNRYYRNDGYYRQPRYHRGGPRYAYRDGPYRRW</sequence>
<keyword evidence="1" id="KW-1133">Transmembrane helix</keyword>
<comment type="caution">
    <text evidence="3">The sequence shown here is derived from an EMBL/GenBank/DDBJ whole genome shotgun (WGS) entry which is preliminary data.</text>
</comment>
<evidence type="ECO:0008006" key="5">
    <source>
        <dbReference type="Google" id="ProtNLM"/>
    </source>
</evidence>
<proteinExistence type="predicted"/>